<dbReference type="EMBL" id="CAXIEN010000278">
    <property type="protein sequence ID" value="CAL1291240.1"/>
    <property type="molecule type" value="Genomic_DNA"/>
</dbReference>
<feature type="domain" description="Pre-C2HC" evidence="1">
    <location>
        <begin position="103"/>
        <end position="166"/>
    </location>
</feature>
<dbReference type="Proteomes" id="UP001497382">
    <property type="component" value="Unassembled WGS sequence"/>
</dbReference>
<evidence type="ECO:0000313" key="3">
    <source>
        <dbReference type="Proteomes" id="UP001497382"/>
    </source>
</evidence>
<dbReference type="Pfam" id="PF07530">
    <property type="entry name" value="PRE_C2HC"/>
    <property type="match status" value="1"/>
</dbReference>
<dbReference type="InterPro" id="IPR006579">
    <property type="entry name" value="Pre_C2HC_dom"/>
</dbReference>
<organism evidence="2 3">
    <name type="scientific">Larinioides sclopetarius</name>
    <dbReference type="NCBI Taxonomy" id="280406"/>
    <lineage>
        <taxon>Eukaryota</taxon>
        <taxon>Metazoa</taxon>
        <taxon>Ecdysozoa</taxon>
        <taxon>Arthropoda</taxon>
        <taxon>Chelicerata</taxon>
        <taxon>Arachnida</taxon>
        <taxon>Araneae</taxon>
        <taxon>Araneomorphae</taxon>
        <taxon>Entelegynae</taxon>
        <taxon>Araneoidea</taxon>
        <taxon>Araneidae</taxon>
        <taxon>Larinioides</taxon>
    </lineage>
</organism>
<gene>
    <name evidence="2" type="ORF">LARSCL_LOCUS16976</name>
</gene>
<keyword evidence="3" id="KW-1185">Reference proteome</keyword>
<evidence type="ECO:0000313" key="2">
    <source>
        <dbReference type="EMBL" id="CAL1291240.1"/>
    </source>
</evidence>
<reference evidence="2 3" key="1">
    <citation type="submission" date="2024-04" db="EMBL/GenBank/DDBJ databases">
        <authorList>
            <person name="Rising A."/>
            <person name="Reimegard J."/>
            <person name="Sonavane S."/>
            <person name="Akerstrom W."/>
            <person name="Nylinder S."/>
            <person name="Hedman E."/>
            <person name="Kallberg Y."/>
        </authorList>
    </citation>
    <scope>NUCLEOTIDE SEQUENCE [LARGE SCALE GENOMIC DNA]</scope>
</reference>
<protein>
    <recommendedName>
        <fullName evidence="1">Pre-C2HC domain-containing protein</fullName>
    </recommendedName>
</protein>
<comment type="caution">
    <text evidence="2">The sequence shown here is derived from an EMBL/GenBank/DDBJ whole genome shotgun (WGS) entry which is preliminary data.</text>
</comment>
<accession>A0AAV2B6G3</accession>
<sequence length="243" mass="27987">MMEDEDTHCVPGIYAKAYEDAPMEAQSTADQTNNIEMQTSICKQRLSLEKILKHIEEAMNYTAKNITTYRSHPDGKLFPGKIEEETINYQLLKDEHGATTDTNDIKDELLSKNFTPTRVTQLKQIRTKKPLPIYLVELNRTPDNEKNFHLTNLLNLKIKIENFQKRTGYTQCWNCHHFHHSSANCGGQTRCLKCGKDHRTSECQIKNRMINPVCINCGKEGHVASWRGCEKFPKPRPPPTPRC</sequence>
<proteinExistence type="predicted"/>
<name>A0AAV2B6G3_9ARAC</name>
<evidence type="ECO:0000259" key="1">
    <source>
        <dbReference type="Pfam" id="PF07530"/>
    </source>
</evidence>
<dbReference type="AlphaFoldDB" id="A0AAV2B6G3"/>